<evidence type="ECO:0000313" key="5">
    <source>
        <dbReference type="Proteomes" id="UP001056201"/>
    </source>
</evidence>
<evidence type="ECO:0000259" key="3">
    <source>
        <dbReference type="Pfam" id="PF07589"/>
    </source>
</evidence>
<keyword evidence="5" id="KW-1185">Reference proteome</keyword>
<dbReference type="InterPro" id="IPR013424">
    <property type="entry name" value="Ice-binding_C"/>
</dbReference>
<keyword evidence="2" id="KW-0732">Signal</keyword>
<organism evidence="4 5">
    <name type="scientific">Aquincola tertiaricarbonis</name>
    <dbReference type="NCBI Taxonomy" id="391953"/>
    <lineage>
        <taxon>Bacteria</taxon>
        <taxon>Pseudomonadati</taxon>
        <taxon>Pseudomonadota</taxon>
        <taxon>Betaproteobacteria</taxon>
        <taxon>Burkholderiales</taxon>
        <taxon>Sphaerotilaceae</taxon>
        <taxon>Aquincola</taxon>
    </lineage>
</organism>
<keyword evidence="1" id="KW-0812">Transmembrane</keyword>
<proteinExistence type="predicted"/>
<accession>A0ABY4SKK0</accession>
<dbReference type="EMBL" id="CP097636">
    <property type="protein sequence ID" value="URI11526.1"/>
    <property type="molecule type" value="Genomic_DNA"/>
</dbReference>
<feature type="domain" description="Ice-binding protein C-terminal" evidence="3">
    <location>
        <begin position="146"/>
        <end position="172"/>
    </location>
</feature>
<dbReference type="RefSeq" id="WP_250199720.1">
    <property type="nucleotide sequence ID" value="NZ_CP097636.1"/>
</dbReference>
<evidence type="ECO:0000256" key="1">
    <source>
        <dbReference type="SAM" id="Phobius"/>
    </source>
</evidence>
<reference evidence="4" key="1">
    <citation type="submission" date="2022-05" db="EMBL/GenBank/DDBJ databases">
        <title>An RpoN-dependent PEP-CTERM gene is involved in floc formation of an Aquincola tertiaricarbonis strain.</title>
        <authorList>
            <person name="Qiu D."/>
            <person name="Xia M."/>
        </authorList>
    </citation>
    <scope>NUCLEOTIDE SEQUENCE</scope>
    <source>
        <strain evidence="4">RN12</strain>
    </source>
</reference>
<feature type="transmembrane region" description="Helical" evidence="1">
    <location>
        <begin position="151"/>
        <end position="168"/>
    </location>
</feature>
<protein>
    <submittedName>
        <fullName evidence="4">FxDxF family PEP-CTERM protein</fullName>
    </submittedName>
</protein>
<evidence type="ECO:0000313" key="4">
    <source>
        <dbReference type="EMBL" id="URI11526.1"/>
    </source>
</evidence>
<dbReference type="NCBIfam" id="NF038126">
    <property type="entry name" value="PEP_CTERM_FxDxF"/>
    <property type="match status" value="1"/>
</dbReference>
<name>A0ABY4SKK0_AQUTE</name>
<gene>
    <name evidence="4" type="ORF">MW290_21535</name>
</gene>
<dbReference type="Proteomes" id="UP001056201">
    <property type="component" value="Chromosome 2"/>
</dbReference>
<keyword evidence="1" id="KW-1133">Transmembrane helix</keyword>
<dbReference type="NCBIfam" id="TIGR02595">
    <property type="entry name" value="PEP_CTERM"/>
    <property type="match status" value="1"/>
</dbReference>
<feature type="signal peptide" evidence="2">
    <location>
        <begin position="1"/>
        <end position="21"/>
    </location>
</feature>
<evidence type="ECO:0000256" key="2">
    <source>
        <dbReference type="SAM" id="SignalP"/>
    </source>
</evidence>
<keyword evidence="1" id="KW-0472">Membrane</keyword>
<feature type="chain" id="PRO_5047547920" evidence="2">
    <location>
        <begin position="22"/>
        <end position="174"/>
    </location>
</feature>
<sequence length="174" mass="17264">MPWTKSLLAAAVVGASLSAQAAIGPVGPGDLGLITTDTATLVNAIAGTNTDINDSYTFSLSGLSNIVAAFADFTPPNTNAGDFSTNLAGFAIFSTSSATPLLFDNTPGDGLLVAGQLGAGSYVLTVLGTTTGTLGGAYAGGLAVAAVPEPATYLMMALGMAALGGWSMRQRRGR</sequence>
<dbReference type="Pfam" id="PF07589">
    <property type="entry name" value="PEP-CTERM"/>
    <property type="match status" value="1"/>
</dbReference>